<evidence type="ECO:0000313" key="2">
    <source>
        <dbReference type="Proteomes" id="UP000183047"/>
    </source>
</evidence>
<dbReference type="Proteomes" id="UP000183047">
    <property type="component" value="Unassembled WGS sequence"/>
</dbReference>
<gene>
    <name evidence="1" type="ORF">SAMN02910451_01529</name>
</gene>
<sequence length="523" mass="59313">MLWYYGDEGIIGSDSDIKYDAEVMDSFTDALCRDIDSYRERARDLERGYVKYHNNETFIGEMADRSKEFTYDVQGDIHEKNLELKKEFLNMCLSIENKFKEEVDPSPKARVSVEGLTKIKKDFNVYLDALDTKGYELECHAKETADILGRWGVSSVPTYRRAMEVCDEFCGQGKSLDKDIKKLEDFDREASALIDRIDLEGYADNLQRKIKHTAGVLDSMTVYQPDVAKNSIGLVAFGTAGAAMNSPLDVFKKLLAAQKKSDPVVITDPKYLETMKKEFGFTEEQATLLYEAYVKFEKKYPIKASKEWNDKKIKYFYSNLAALNPGYSSEDKLFKLMAVTPSTRQAVAFFNSLGVDGATLKEAVNDQHSTCEKNQKRDFVHECAIFAIMSEKHGTKEVAGFVDDVDALIGYKGDVYSGKMGIDDKKSDVQAYNIYYRMRESKDGDIWAAMSEYNEGVCEGKINGSREFLAHFGNGDPQKGMVELKKELDRETTGTKMLKGDPDDVQRTKKEFLDYISKESGIK</sequence>
<accession>A0A1G5DGW1</accession>
<dbReference type="EMBL" id="FMUR01000008">
    <property type="protein sequence ID" value="SCY13965.1"/>
    <property type="molecule type" value="Genomic_DNA"/>
</dbReference>
<dbReference type="OrthoDB" id="2218681at2"/>
<dbReference type="AlphaFoldDB" id="A0A1G5DGW1"/>
<evidence type="ECO:0000313" key="1">
    <source>
        <dbReference type="EMBL" id="SCY13965.1"/>
    </source>
</evidence>
<proteinExistence type="predicted"/>
<name>A0A1G5DGW1_9FIRM</name>
<dbReference type="RefSeq" id="WP_074462164.1">
    <property type="nucleotide sequence ID" value="NZ_FMUR01000008.1"/>
</dbReference>
<organism evidence="1 2">
    <name type="scientific">Butyrivibrio hungatei</name>
    <dbReference type="NCBI Taxonomy" id="185008"/>
    <lineage>
        <taxon>Bacteria</taxon>
        <taxon>Bacillati</taxon>
        <taxon>Bacillota</taxon>
        <taxon>Clostridia</taxon>
        <taxon>Lachnospirales</taxon>
        <taxon>Lachnospiraceae</taxon>
        <taxon>Butyrivibrio</taxon>
    </lineage>
</organism>
<reference evidence="2" key="1">
    <citation type="submission" date="2016-10" db="EMBL/GenBank/DDBJ databases">
        <authorList>
            <person name="Varghese N."/>
            <person name="Submissions S."/>
        </authorList>
    </citation>
    <scope>NUCLEOTIDE SEQUENCE [LARGE SCALE GENOMIC DNA]</scope>
    <source>
        <strain evidence="2">XBD2006</strain>
    </source>
</reference>
<protein>
    <recommendedName>
        <fullName evidence="3">LXG domain-containing protein</fullName>
    </recommendedName>
</protein>
<keyword evidence="2" id="KW-1185">Reference proteome</keyword>
<evidence type="ECO:0008006" key="3">
    <source>
        <dbReference type="Google" id="ProtNLM"/>
    </source>
</evidence>